<reference evidence="7 8" key="1">
    <citation type="submission" date="2023-07" db="EMBL/GenBank/DDBJ databases">
        <title>Sequencing the genomes of 1000 actinobacteria strains.</title>
        <authorList>
            <person name="Klenk H.-P."/>
        </authorList>
    </citation>
    <scope>NUCLEOTIDE SEQUENCE [LARGE SCALE GENOMIC DNA]</scope>
    <source>
        <strain evidence="7 8">DSM 44710</strain>
    </source>
</reference>
<dbReference type="Gene3D" id="3.40.50.970">
    <property type="match status" value="2"/>
</dbReference>
<dbReference type="InterPro" id="IPR012001">
    <property type="entry name" value="Thiamin_PyroP_enz_TPP-bd_dom"/>
</dbReference>
<dbReference type="PANTHER" id="PTHR18968:SF14">
    <property type="entry name" value="GLYOXYLATE CARBOLIGASE"/>
    <property type="match status" value="1"/>
</dbReference>
<dbReference type="SUPFAM" id="SSF52518">
    <property type="entry name" value="Thiamin diphosphate-binding fold (THDP-binding)"/>
    <property type="match status" value="2"/>
</dbReference>
<feature type="domain" description="Thiamine pyrophosphate enzyme N-terminal TPP-binding" evidence="6">
    <location>
        <begin position="2"/>
        <end position="113"/>
    </location>
</feature>
<feature type="domain" description="Thiamine pyrophosphate enzyme TPP-binding" evidence="5">
    <location>
        <begin position="382"/>
        <end position="534"/>
    </location>
</feature>
<evidence type="ECO:0000259" key="4">
    <source>
        <dbReference type="Pfam" id="PF00205"/>
    </source>
</evidence>
<organism evidence="7 8">
    <name type="scientific">Catenuloplanes nepalensis</name>
    <dbReference type="NCBI Taxonomy" id="587533"/>
    <lineage>
        <taxon>Bacteria</taxon>
        <taxon>Bacillati</taxon>
        <taxon>Actinomycetota</taxon>
        <taxon>Actinomycetes</taxon>
        <taxon>Micromonosporales</taxon>
        <taxon>Micromonosporaceae</taxon>
        <taxon>Catenuloplanes</taxon>
    </lineage>
</organism>
<keyword evidence="8" id="KW-1185">Reference proteome</keyword>
<name>A0ABT9MP96_9ACTN</name>
<dbReference type="CDD" id="cd07035">
    <property type="entry name" value="TPP_PYR_POX_like"/>
    <property type="match status" value="1"/>
</dbReference>
<sequence length="553" mass="59768">MEAVVGVLADEGVEVVFGCPGAAILPLYAALRTSAIRHLIVRHEEGATHMADGWARTTGRAGVAIGTSGPAGTNMITGLYTAIADSIPMVCLTGQAPTTKLHQEAFQAVDIVEIARPVTKWAVQVREAAQAPWIIREAFRVAHSGRPGPVLVDLPLDVQRQEIVWEPTLSARLPIVPAAPHGPSVEAALDMLLSAERPLLLAGGGVILAAATGVLREVAELLRIPVQVTLMGKGALPEDHALFAGMTGIQTTTRYGNASFLESDLVLAVGARFGDRHTGDLAVYRGARRFIHVDVSPLQLGRVFGPDLGVVSDARLFLEALLAAARRRGPRRSTGEWVSRVGALRATLNRRDDFDDLPIKAPRVFREINAHYGPETYFVTAIGLYQIWSGQFQATFRPRHYQVCGQAGPLGWEIPAAIGVKTARPDATVVAVIGDYSFQFLVEELAVAAQYDIPFVLVMLNNEYLGLIRQAETGYGMNYEVDIHYDAFGTDNVAIMEAYGCSGRRVTEPDAIADALDWADKEARRTRRPVLVEVMIDRESGTAHGTAIDAVHE</sequence>
<evidence type="ECO:0000313" key="8">
    <source>
        <dbReference type="Proteomes" id="UP001240984"/>
    </source>
</evidence>
<dbReference type="EC" id="4.1.1.47" evidence="7"/>
<evidence type="ECO:0000259" key="6">
    <source>
        <dbReference type="Pfam" id="PF02776"/>
    </source>
</evidence>
<dbReference type="InterPro" id="IPR011766">
    <property type="entry name" value="TPP_enzyme_TPP-bd"/>
</dbReference>
<keyword evidence="2 3" id="KW-0786">Thiamine pyrophosphate</keyword>
<accession>A0ABT9MP96</accession>
<dbReference type="GO" id="GO:0009028">
    <property type="term" value="F:tartronate-semialdehyde synthase activity"/>
    <property type="evidence" value="ECO:0007669"/>
    <property type="project" value="UniProtKB-EC"/>
</dbReference>
<dbReference type="Pfam" id="PF00205">
    <property type="entry name" value="TPP_enzyme_M"/>
    <property type="match status" value="1"/>
</dbReference>
<dbReference type="Pfam" id="PF02775">
    <property type="entry name" value="TPP_enzyme_C"/>
    <property type="match status" value="1"/>
</dbReference>
<comment type="similarity">
    <text evidence="1 3">Belongs to the TPP enzyme family.</text>
</comment>
<dbReference type="NCBIfam" id="NF008431">
    <property type="entry name" value="PRK11269.1"/>
    <property type="match status" value="1"/>
</dbReference>
<dbReference type="InterPro" id="IPR012000">
    <property type="entry name" value="Thiamin_PyroP_enz_cen_dom"/>
</dbReference>
<dbReference type="EMBL" id="JAUSRA010000001">
    <property type="protein sequence ID" value="MDP9793240.1"/>
    <property type="molecule type" value="Genomic_DNA"/>
</dbReference>
<comment type="caution">
    <text evidence="7">The sequence shown here is derived from an EMBL/GenBank/DDBJ whole genome shotgun (WGS) entry which is preliminary data.</text>
</comment>
<keyword evidence="7" id="KW-0456">Lyase</keyword>
<evidence type="ECO:0000313" key="7">
    <source>
        <dbReference type="EMBL" id="MDP9793240.1"/>
    </source>
</evidence>
<dbReference type="InterPro" id="IPR029061">
    <property type="entry name" value="THDP-binding"/>
</dbReference>
<protein>
    <submittedName>
        <fullName evidence="7">Tartronate-semialdehyde synthase</fullName>
        <ecNumber evidence="7">4.1.1.47</ecNumber>
    </submittedName>
</protein>
<feature type="domain" description="Thiamine pyrophosphate enzyme central" evidence="4">
    <location>
        <begin position="185"/>
        <end position="321"/>
    </location>
</feature>
<dbReference type="Pfam" id="PF02776">
    <property type="entry name" value="TPP_enzyme_N"/>
    <property type="match status" value="1"/>
</dbReference>
<dbReference type="Proteomes" id="UP001240984">
    <property type="component" value="Unassembled WGS sequence"/>
</dbReference>
<dbReference type="InterPro" id="IPR029035">
    <property type="entry name" value="DHS-like_NAD/FAD-binding_dom"/>
</dbReference>
<dbReference type="PANTHER" id="PTHR18968">
    <property type="entry name" value="THIAMINE PYROPHOSPHATE ENZYMES"/>
    <property type="match status" value="1"/>
</dbReference>
<proteinExistence type="inferred from homology"/>
<evidence type="ECO:0000259" key="5">
    <source>
        <dbReference type="Pfam" id="PF02775"/>
    </source>
</evidence>
<evidence type="ECO:0000256" key="1">
    <source>
        <dbReference type="ARBA" id="ARBA00007812"/>
    </source>
</evidence>
<dbReference type="SUPFAM" id="SSF52467">
    <property type="entry name" value="DHS-like NAD/FAD-binding domain"/>
    <property type="match status" value="1"/>
</dbReference>
<dbReference type="Gene3D" id="3.40.50.1220">
    <property type="entry name" value="TPP-binding domain"/>
    <property type="match status" value="1"/>
</dbReference>
<evidence type="ECO:0000256" key="3">
    <source>
        <dbReference type="RuleBase" id="RU362132"/>
    </source>
</evidence>
<dbReference type="InterPro" id="IPR045229">
    <property type="entry name" value="TPP_enz"/>
</dbReference>
<evidence type="ECO:0000256" key="2">
    <source>
        <dbReference type="ARBA" id="ARBA00023052"/>
    </source>
</evidence>
<gene>
    <name evidence="7" type="ORF">J2S43_001752</name>
</gene>